<keyword evidence="2" id="KW-1185">Reference proteome</keyword>
<gene>
    <name evidence="1" type="ORF">AYI70_g5911</name>
</gene>
<dbReference type="Proteomes" id="UP000187283">
    <property type="component" value="Unassembled WGS sequence"/>
</dbReference>
<evidence type="ECO:0000313" key="2">
    <source>
        <dbReference type="Proteomes" id="UP000187283"/>
    </source>
</evidence>
<name>A0A1R1XSF0_9FUNG</name>
<accession>A0A1R1XSF0</accession>
<reference evidence="1 2" key="1">
    <citation type="submission" date="2017-01" db="EMBL/GenBank/DDBJ databases">
        <authorList>
            <person name="Mah S.A."/>
            <person name="Swanson W.J."/>
            <person name="Moy G.W."/>
            <person name="Vacquier V.D."/>
        </authorList>
    </citation>
    <scope>NUCLEOTIDE SEQUENCE [LARGE SCALE GENOMIC DNA]</scope>
    <source>
        <strain evidence="1 2">GSMNP</strain>
    </source>
</reference>
<organism evidence="1 2">
    <name type="scientific">Smittium culicis</name>
    <dbReference type="NCBI Taxonomy" id="133412"/>
    <lineage>
        <taxon>Eukaryota</taxon>
        <taxon>Fungi</taxon>
        <taxon>Fungi incertae sedis</taxon>
        <taxon>Zoopagomycota</taxon>
        <taxon>Kickxellomycotina</taxon>
        <taxon>Harpellomycetes</taxon>
        <taxon>Harpellales</taxon>
        <taxon>Legeriomycetaceae</taxon>
        <taxon>Smittium</taxon>
    </lineage>
</organism>
<dbReference type="EMBL" id="LSSN01002019">
    <property type="protein sequence ID" value="OMJ17545.1"/>
    <property type="molecule type" value="Genomic_DNA"/>
</dbReference>
<evidence type="ECO:0000313" key="1">
    <source>
        <dbReference type="EMBL" id="OMJ17545.1"/>
    </source>
</evidence>
<dbReference type="OrthoDB" id="10446764at2759"/>
<proteinExistence type="predicted"/>
<sequence>MFLTNISFISSSLGIIIDNSQVSNVLSNVSLIASVFFYHLQSHGHNSHMNSLATSSLYKHNEIFDFSDICVSLRPFINQAAFLFYRDDYKSNISLLRIDKALEEFNLTYKKNSYLDDSWDFV</sequence>
<comment type="caution">
    <text evidence="1">The sequence shown here is derived from an EMBL/GenBank/DDBJ whole genome shotgun (WGS) entry which is preliminary data.</text>
</comment>
<dbReference type="AlphaFoldDB" id="A0A1R1XSF0"/>
<protein>
    <submittedName>
        <fullName evidence="1">Uncharacterized protein</fullName>
    </submittedName>
</protein>